<keyword evidence="4 11" id="KW-0679">Respiratory chain</keyword>
<evidence type="ECO:0000256" key="3">
    <source>
        <dbReference type="ARBA" id="ARBA00022448"/>
    </source>
</evidence>
<comment type="subcellular location">
    <subcellularLocation>
        <location evidence="1 11">Mitochondrion inner membrane</location>
        <topology evidence="1 11">Single-pass membrane protein</topology>
        <orientation evidence="1 11">Matrix side</orientation>
    </subcellularLocation>
</comment>
<feature type="transmembrane region" description="Helical" evidence="11">
    <location>
        <begin position="47"/>
        <end position="65"/>
    </location>
</feature>
<keyword evidence="9 11" id="KW-0496">Mitochondrion</keyword>
<evidence type="ECO:0000256" key="10">
    <source>
        <dbReference type="ARBA" id="ARBA00023136"/>
    </source>
</evidence>
<evidence type="ECO:0000256" key="4">
    <source>
        <dbReference type="ARBA" id="ARBA00022660"/>
    </source>
</evidence>
<evidence type="ECO:0000256" key="7">
    <source>
        <dbReference type="ARBA" id="ARBA00022982"/>
    </source>
</evidence>
<keyword evidence="8 11" id="KW-1133">Transmembrane helix</keyword>
<comment type="function">
    <text evidence="11">Complex I functions in the transfer of electrons from NADH to the respiratory chain. Accessory subunit of the mitochondrial membrane respiratory chain NADH dehydrogenase (Complex I), that is believed not to be involved in catalysis.</text>
</comment>
<dbReference type="EMBL" id="GBEZ01023595">
    <property type="protein sequence ID" value="JAC63303.1"/>
    <property type="molecule type" value="Transcribed_RNA"/>
</dbReference>
<evidence type="ECO:0000256" key="5">
    <source>
        <dbReference type="ARBA" id="ARBA00022692"/>
    </source>
</evidence>
<gene>
    <name evidence="12" type="primary">NDUFA13</name>
    <name evidence="12" type="ORF">TSPGSL018_20998</name>
</gene>
<dbReference type="InterPro" id="IPR009346">
    <property type="entry name" value="GRIM-19"/>
</dbReference>
<comment type="similarity">
    <text evidence="2 11">Belongs to the complex I NDUFA13 subunit family.</text>
</comment>
<keyword evidence="6 11" id="KW-0999">Mitochondrion inner membrane</keyword>
<dbReference type="PANTHER" id="PTHR12966">
    <property type="entry name" value="NADH DEHYDROGENASE UBIQUINONE 1 ALPHA SUBCOMPLEX SUBUNIT 13"/>
    <property type="match status" value="1"/>
</dbReference>
<accession>A0A061QUA6</accession>
<keyword evidence="5 11" id="KW-0812">Transmembrane</keyword>
<evidence type="ECO:0000256" key="6">
    <source>
        <dbReference type="ARBA" id="ARBA00022792"/>
    </source>
</evidence>
<proteinExistence type="inferred from homology"/>
<dbReference type="PANTHER" id="PTHR12966:SF0">
    <property type="entry name" value="NADH DEHYDROGENASE [UBIQUINONE] 1 ALPHA SUBCOMPLEX SUBUNIT 13"/>
    <property type="match status" value="1"/>
</dbReference>
<keyword evidence="3 11" id="KW-0813">Transport</keyword>
<dbReference type="Pfam" id="PF06212">
    <property type="entry name" value="GRIM-19"/>
    <property type="match status" value="1"/>
</dbReference>
<protein>
    <recommendedName>
        <fullName evidence="11">NADH dehydrogenase [ubiquinone] 1 alpha subcomplex subunit 13</fullName>
    </recommendedName>
</protein>
<reference evidence="12" key="1">
    <citation type="submission" date="2014-05" db="EMBL/GenBank/DDBJ databases">
        <title>The transcriptome of the halophilic microalga Tetraselmis sp. GSL018 isolated from the Great Salt Lake, Utah.</title>
        <authorList>
            <person name="Jinkerson R.E."/>
            <person name="D'Adamo S."/>
            <person name="Posewitz M.C."/>
        </authorList>
    </citation>
    <scope>NUCLEOTIDE SEQUENCE</scope>
    <source>
        <strain evidence="12">GSL018</strain>
    </source>
</reference>
<name>A0A061QUA6_9CHLO</name>
<evidence type="ECO:0000256" key="8">
    <source>
        <dbReference type="ARBA" id="ARBA00022989"/>
    </source>
</evidence>
<evidence type="ECO:0000256" key="2">
    <source>
        <dbReference type="ARBA" id="ARBA00007312"/>
    </source>
</evidence>
<organism evidence="12">
    <name type="scientific">Tetraselmis sp. GSL018</name>
    <dbReference type="NCBI Taxonomy" id="582737"/>
    <lineage>
        <taxon>Eukaryota</taxon>
        <taxon>Viridiplantae</taxon>
        <taxon>Chlorophyta</taxon>
        <taxon>core chlorophytes</taxon>
        <taxon>Chlorodendrophyceae</taxon>
        <taxon>Chlorodendrales</taxon>
        <taxon>Chlorodendraceae</taxon>
        <taxon>Tetraselmis</taxon>
    </lineage>
</organism>
<dbReference type="AlphaFoldDB" id="A0A061QUA6"/>
<sequence>MTEWFNRGGPGMKSVKDMPVLQDGPPPGGFPSIRIARRIPNTGPSGAAIFGVGALVMSYGFYLVGQTNIQRRADKAEREHVRRALVPFLQAEEDRRYLKAKKQLLEKEASIMKDVDGWEVGRSVFNSDRWMPPSDFKSGSPYT</sequence>
<evidence type="ECO:0000256" key="9">
    <source>
        <dbReference type="ARBA" id="ARBA00023128"/>
    </source>
</evidence>
<keyword evidence="7 11" id="KW-0249">Electron transport</keyword>
<keyword evidence="12" id="KW-0830">Ubiquinone</keyword>
<keyword evidence="10 11" id="KW-0472">Membrane</keyword>
<evidence type="ECO:0000256" key="11">
    <source>
        <dbReference type="RuleBase" id="RU368034"/>
    </source>
</evidence>
<evidence type="ECO:0000256" key="1">
    <source>
        <dbReference type="ARBA" id="ARBA00004298"/>
    </source>
</evidence>
<dbReference type="GO" id="GO:0045271">
    <property type="term" value="C:respiratory chain complex I"/>
    <property type="evidence" value="ECO:0007669"/>
    <property type="project" value="UniProtKB-UniRule"/>
</dbReference>
<dbReference type="GO" id="GO:0005743">
    <property type="term" value="C:mitochondrial inner membrane"/>
    <property type="evidence" value="ECO:0007669"/>
    <property type="project" value="UniProtKB-SubCell"/>
</dbReference>
<evidence type="ECO:0000313" key="12">
    <source>
        <dbReference type="EMBL" id="JAC63303.1"/>
    </source>
</evidence>